<protein>
    <recommendedName>
        <fullName evidence="3">Chaperone DnaJ C-terminal domain-containing protein</fullName>
    </recommendedName>
</protein>
<name>A0A9W8YI96_9PLEO</name>
<reference evidence="4" key="1">
    <citation type="submission" date="2022-10" db="EMBL/GenBank/DDBJ databases">
        <title>Tapping the CABI collections for fungal endophytes: first genome assemblies for Collariella, Neodidymelliopsis, Ascochyta clinopodiicola, Didymella pomorum, Didymosphaeria variabile, Neocosmospora piperis and Neocucurbitaria cava.</title>
        <authorList>
            <person name="Hill R."/>
        </authorList>
    </citation>
    <scope>NUCLEOTIDE SEQUENCE</scope>
    <source>
        <strain evidence="4">IMI 356814</strain>
    </source>
</reference>
<dbReference type="PANTHER" id="PTHR24078">
    <property type="entry name" value="DNAJ HOMOLOG SUBFAMILY C MEMBER"/>
    <property type="match status" value="1"/>
</dbReference>
<keyword evidence="5" id="KW-1185">Reference proteome</keyword>
<dbReference type="EMBL" id="JAPEUY010000002">
    <property type="protein sequence ID" value="KAJ4376351.1"/>
    <property type="molecule type" value="Genomic_DNA"/>
</dbReference>
<dbReference type="InterPro" id="IPR002939">
    <property type="entry name" value="DnaJ_C"/>
</dbReference>
<accession>A0A9W8YI96</accession>
<dbReference type="GO" id="GO:0005829">
    <property type="term" value="C:cytosol"/>
    <property type="evidence" value="ECO:0007669"/>
    <property type="project" value="TreeGrafter"/>
</dbReference>
<dbReference type="Pfam" id="PF01556">
    <property type="entry name" value="DnaJ_C"/>
    <property type="match status" value="1"/>
</dbReference>
<proteinExistence type="predicted"/>
<dbReference type="GO" id="GO:0051082">
    <property type="term" value="F:unfolded protein binding"/>
    <property type="evidence" value="ECO:0007669"/>
    <property type="project" value="InterPro"/>
</dbReference>
<dbReference type="PANTHER" id="PTHR24078:SF553">
    <property type="entry name" value="DNAJ HOMOLOG SUBFAMILY B MEMBER 5"/>
    <property type="match status" value="1"/>
</dbReference>
<dbReference type="SUPFAM" id="SSF49493">
    <property type="entry name" value="HSP40/DnaJ peptide-binding domain"/>
    <property type="match status" value="2"/>
</dbReference>
<dbReference type="OrthoDB" id="5404564at2759"/>
<evidence type="ECO:0000256" key="2">
    <source>
        <dbReference type="SAM" id="MobiDB-lite"/>
    </source>
</evidence>
<feature type="domain" description="Chaperone DnaJ C-terminal" evidence="3">
    <location>
        <begin position="410"/>
        <end position="499"/>
    </location>
</feature>
<keyword evidence="1" id="KW-0143">Chaperone</keyword>
<comment type="caution">
    <text evidence="4">The sequence shown here is derived from an EMBL/GenBank/DDBJ whole genome shotgun (WGS) entry which is preliminary data.</text>
</comment>
<sequence>MAGFGFSLGDIALVTNYAYTVYKSCKNAGDAFKSIRLDVASLRSLLLVLNDECTNPHSSVHQLRASRRVELESHLQGCKADLREVRKMLHRYRSLKTTGARRRDRLSFTPGRQAELREKINAHSARLQQFISGMSVGFSTRVESKIDTLLSLLQSPQPGPKIHLLSGQDVQMKLEAIHRDILAGRRHVFAINDADAAVDIEDEVLGDDMTEIDVDLTQEVSAFMERVRPDASYQTRDHTTRPRGEYPQDSLRKFSPRNGRTYDPASHNPGTPSASIAYEVRLMAWTLETRNQAIVQASKAIPARHEPTQTPLAVQHSPQCTCIPEKARTVLDLPREVSSTSTGNRLQPKEDAKTIIDLRSLEPVKGNNASETYHWQPSSKSWSSHEKSFLTAFAECSGNEPTCDVAEHVVELQISLEEVFTGTVRGVKLRRNLLAFGAGEQFVSGKASCSVLVKKGVADGHMIRYVGLGNQHEDSTEDVVFILKYSEAQNGWKRELAHLDGRVLEMWAEGATNPDHRLMLEGCGLPRSYFLTVRGSLWIYVSVNDAKGTDAQKVEDEEKNLAQTGEPFCARWRGSTNIFMSLPKHYNLHGKRRRSSQIYG</sequence>
<dbReference type="InterPro" id="IPR051339">
    <property type="entry name" value="DnaJ_subfamily_B"/>
</dbReference>
<evidence type="ECO:0000259" key="3">
    <source>
        <dbReference type="Pfam" id="PF01556"/>
    </source>
</evidence>
<gene>
    <name evidence="4" type="ORF">N0V83_001634</name>
</gene>
<dbReference type="GO" id="GO:0051087">
    <property type="term" value="F:protein-folding chaperone binding"/>
    <property type="evidence" value="ECO:0007669"/>
    <property type="project" value="TreeGrafter"/>
</dbReference>
<dbReference type="Gene3D" id="2.60.260.20">
    <property type="entry name" value="Urease metallochaperone UreE, N-terminal domain"/>
    <property type="match status" value="1"/>
</dbReference>
<feature type="compositionally biased region" description="Basic and acidic residues" evidence="2">
    <location>
        <begin position="227"/>
        <end position="252"/>
    </location>
</feature>
<feature type="region of interest" description="Disordered" evidence="2">
    <location>
        <begin position="227"/>
        <end position="271"/>
    </location>
</feature>
<dbReference type="InterPro" id="IPR008971">
    <property type="entry name" value="HSP40/DnaJ_pept-bd"/>
</dbReference>
<evidence type="ECO:0000256" key="1">
    <source>
        <dbReference type="ARBA" id="ARBA00023186"/>
    </source>
</evidence>
<organism evidence="4 5">
    <name type="scientific">Neocucurbitaria cava</name>
    <dbReference type="NCBI Taxonomy" id="798079"/>
    <lineage>
        <taxon>Eukaryota</taxon>
        <taxon>Fungi</taxon>
        <taxon>Dikarya</taxon>
        <taxon>Ascomycota</taxon>
        <taxon>Pezizomycotina</taxon>
        <taxon>Dothideomycetes</taxon>
        <taxon>Pleosporomycetidae</taxon>
        <taxon>Pleosporales</taxon>
        <taxon>Pleosporineae</taxon>
        <taxon>Cucurbitariaceae</taxon>
        <taxon>Neocucurbitaria</taxon>
    </lineage>
</organism>
<dbReference type="AlphaFoldDB" id="A0A9W8YI96"/>
<evidence type="ECO:0000313" key="4">
    <source>
        <dbReference type="EMBL" id="KAJ4376351.1"/>
    </source>
</evidence>
<evidence type="ECO:0000313" key="5">
    <source>
        <dbReference type="Proteomes" id="UP001140560"/>
    </source>
</evidence>
<dbReference type="GO" id="GO:0006457">
    <property type="term" value="P:protein folding"/>
    <property type="evidence" value="ECO:0007669"/>
    <property type="project" value="InterPro"/>
</dbReference>
<dbReference type="Proteomes" id="UP001140560">
    <property type="component" value="Unassembled WGS sequence"/>
</dbReference>